<dbReference type="InterPro" id="IPR001584">
    <property type="entry name" value="Integrase_cat-core"/>
</dbReference>
<dbReference type="GO" id="GO:0003676">
    <property type="term" value="F:nucleic acid binding"/>
    <property type="evidence" value="ECO:0007669"/>
    <property type="project" value="InterPro"/>
</dbReference>
<keyword evidence="3" id="KW-1185">Reference proteome</keyword>
<gene>
    <name evidence="2" type="ORF">H6X83_01925</name>
</gene>
<dbReference type="GO" id="GO:0015074">
    <property type="term" value="P:DNA integration"/>
    <property type="evidence" value="ECO:0007669"/>
    <property type="project" value="InterPro"/>
</dbReference>
<protein>
    <submittedName>
        <fullName evidence="2">DDE-type integrase/transposase/recombinase</fullName>
    </submittedName>
</protein>
<dbReference type="Pfam" id="PF13683">
    <property type="entry name" value="rve_3"/>
    <property type="match status" value="1"/>
</dbReference>
<dbReference type="EMBL" id="CP060696">
    <property type="protein sequence ID" value="QNO18435.1"/>
    <property type="molecule type" value="Genomic_DNA"/>
</dbReference>
<organism evidence="2 3">
    <name type="scientific">Caproicibacterium amylolyticum</name>
    <dbReference type="NCBI Taxonomy" id="2766537"/>
    <lineage>
        <taxon>Bacteria</taxon>
        <taxon>Bacillati</taxon>
        <taxon>Bacillota</taxon>
        <taxon>Clostridia</taxon>
        <taxon>Eubacteriales</taxon>
        <taxon>Oscillospiraceae</taxon>
        <taxon>Caproicibacterium</taxon>
    </lineage>
</organism>
<dbReference type="Proteomes" id="UP000516046">
    <property type="component" value="Chromosome"/>
</dbReference>
<dbReference type="PANTHER" id="PTHR46889:SF4">
    <property type="entry name" value="TRANSPOSASE INSO FOR INSERTION SEQUENCE ELEMENT IS911B-RELATED"/>
    <property type="match status" value="1"/>
</dbReference>
<dbReference type="InterPro" id="IPR050900">
    <property type="entry name" value="Transposase_IS3/IS150/IS904"/>
</dbReference>
<dbReference type="AlphaFoldDB" id="A0A7G9WIC3"/>
<evidence type="ECO:0000259" key="1">
    <source>
        <dbReference type="PROSITE" id="PS50994"/>
    </source>
</evidence>
<evidence type="ECO:0000313" key="3">
    <source>
        <dbReference type="Proteomes" id="UP000516046"/>
    </source>
</evidence>
<evidence type="ECO:0000313" key="2">
    <source>
        <dbReference type="EMBL" id="QNO18435.1"/>
    </source>
</evidence>
<sequence length="118" mass="14145">MEASVITLRKMLKAQHIRKGQLILHSDQGSQFVLKEFTVFCKRHGVRQSMSRVGCPYDNAPMERYFNTHKSNLIYLHSYETEKQLYRVIEEFAYGWYNHVRPHSFNHFRTPFETRYAA</sequence>
<dbReference type="Gene3D" id="3.30.420.10">
    <property type="entry name" value="Ribonuclease H-like superfamily/Ribonuclease H"/>
    <property type="match status" value="1"/>
</dbReference>
<dbReference type="PANTHER" id="PTHR46889">
    <property type="entry name" value="TRANSPOSASE INSF FOR INSERTION SEQUENCE IS3B-RELATED"/>
    <property type="match status" value="1"/>
</dbReference>
<dbReference type="InterPro" id="IPR036397">
    <property type="entry name" value="RNaseH_sf"/>
</dbReference>
<proteinExistence type="predicted"/>
<feature type="domain" description="Integrase catalytic" evidence="1">
    <location>
        <begin position="1"/>
        <end position="118"/>
    </location>
</feature>
<dbReference type="PROSITE" id="PS50994">
    <property type="entry name" value="INTEGRASE"/>
    <property type="match status" value="1"/>
</dbReference>
<accession>A0A7G9WIC3</accession>
<dbReference type="SUPFAM" id="SSF53098">
    <property type="entry name" value="Ribonuclease H-like"/>
    <property type="match status" value="1"/>
</dbReference>
<reference evidence="2 3" key="1">
    <citation type="submission" date="2020-08" db="EMBL/GenBank/DDBJ databases">
        <authorList>
            <person name="Ren C."/>
            <person name="Gu Y."/>
            <person name="Xu Y."/>
        </authorList>
    </citation>
    <scope>NUCLEOTIDE SEQUENCE [LARGE SCALE GENOMIC DNA]</scope>
    <source>
        <strain evidence="2 3">LBM18003</strain>
    </source>
</reference>
<name>A0A7G9WIC3_9FIRM</name>
<dbReference type="KEGG" id="caml:H6X83_01925"/>
<dbReference type="InterPro" id="IPR012337">
    <property type="entry name" value="RNaseH-like_sf"/>
</dbReference>